<accession>A0ABU4TL54</accession>
<sequence>MRMRKVMAAALTGLALIGLAGTASASASGSGDLVWPPKDVTPVHKTKAELEKQTAGFSARQQQTFPKVFRGAQDVSPGNWGGEAEGLFDDMQYVTNWTGFTVDGQSNTVFMQVNAPGFFQESPRQLCERDKCTGRASDHRGGVTVFTKNDQHGITIAWNFRRNGEVVWAQSWTPGTEAQLAAVASDRAYTFTR</sequence>
<keyword evidence="1" id="KW-0732">Signal</keyword>
<dbReference type="RefSeq" id="WP_319982914.1">
    <property type="nucleotide sequence ID" value="NZ_JAXAVV010000002.1"/>
</dbReference>
<evidence type="ECO:0000313" key="3">
    <source>
        <dbReference type="Proteomes" id="UP001271792"/>
    </source>
</evidence>
<name>A0ABU4TL54_9PSEU</name>
<feature type="chain" id="PRO_5046905200" description="Lipoprotein" evidence="1">
    <location>
        <begin position="26"/>
        <end position="193"/>
    </location>
</feature>
<dbReference type="EMBL" id="JAXAVV010000002">
    <property type="protein sequence ID" value="MDX8048809.1"/>
    <property type="molecule type" value="Genomic_DNA"/>
</dbReference>
<organism evidence="2 3">
    <name type="scientific">Lentzea kristufekii</name>
    <dbReference type="NCBI Taxonomy" id="3095430"/>
    <lineage>
        <taxon>Bacteria</taxon>
        <taxon>Bacillati</taxon>
        <taxon>Actinomycetota</taxon>
        <taxon>Actinomycetes</taxon>
        <taxon>Pseudonocardiales</taxon>
        <taxon>Pseudonocardiaceae</taxon>
        <taxon>Lentzea</taxon>
    </lineage>
</organism>
<proteinExistence type="predicted"/>
<evidence type="ECO:0000313" key="2">
    <source>
        <dbReference type="EMBL" id="MDX8048809.1"/>
    </source>
</evidence>
<comment type="caution">
    <text evidence="2">The sequence shown here is derived from an EMBL/GenBank/DDBJ whole genome shotgun (WGS) entry which is preliminary data.</text>
</comment>
<keyword evidence="3" id="KW-1185">Reference proteome</keyword>
<reference evidence="2 3" key="1">
    <citation type="submission" date="2023-11" db="EMBL/GenBank/DDBJ databases">
        <title>Lentzea sokolovensis, sp. nov., Lentzea kristufkii, sp. nov., and Lentzea miocenensis, sp. nov., rare actinobacteria from Sokolov Coal Basin, Miocene lacustrine sediment, Czech Republic.</title>
        <authorList>
            <person name="Lara A."/>
            <person name="Kotroba L."/>
            <person name="Nouioui I."/>
            <person name="Neumann-Schaal M."/>
            <person name="Mast Y."/>
            <person name="Chronakova A."/>
        </authorList>
    </citation>
    <scope>NUCLEOTIDE SEQUENCE [LARGE SCALE GENOMIC DNA]</scope>
    <source>
        <strain evidence="2 3">BCCO 10_0798</strain>
    </source>
</reference>
<gene>
    <name evidence="2" type="ORF">SK571_05415</name>
</gene>
<evidence type="ECO:0000256" key="1">
    <source>
        <dbReference type="SAM" id="SignalP"/>
    </source>
</evidence>
<evidence type="ECO:0008006" key="4">
    <source>
        <dbReference type="Google" id="ProtNLM"/>
    </source>
</evidence>
<dbReference type="Proteomes" id="UP001271792">
    <property type="component" value="Unassembled WGS sequence"/>
</dbReference>
<protein>
    <recommendedName>
        <fullName evidence="4">Lipoprotein</fullName>
    </recommendedName>
</protein>
<feature type="signal peptide" evidence="1">
    <location>
        <begin position="1"/>
        <end position="25"/>
    </location>
</feature>